<feature type="compositionally biased region" description="Polar residues" evidence="1">
    <location>
        <begin position="653"/>
        <end position="667"/>
    </location>
</feature>
<evidence type="ECO:0000256" key="1">
    <source>
        <dbReference type="SAM" id="MobiDB-lite"/>
    </source>
</evidence>
<name>C4JRE7_UNCRE</name>
<feature type="region of interest" description="Disordered" evidence="1">
    <location>
        <begin position="209"/>
        <end position="238"/>
    </location>
</feature>
<proteinExistence type="predicted"/>
<protein>
    <recommendedName>
        <fullName evidence="4">GPI-anchored cell surface glycoprotein</fullName>
    </recommendedName>
</protein>
<gene>
    <name evidence="2" type="ORF">UREG_05036</name>
</gene>
<feature type="compositionally biased region" description="Polar residues" evidence="1">
    <location>
        <begin position="988"/>
        <end position="998"/>
    </location>
</feature>
<dbReference type="RefSeq" id="XP_002584347.1">
    <property type="nucleotide sequence ID" value="XM_002584301.1"/>
</dbReference>
<evidence type="ECO:0008006" key="4">
    <source>
        <dbReference type="Google" id="ProtNLM"/>
    </source>
</evidence>
<feature type="region of interest" description="Disordered" evidence="1">
    <location>
        <begin position="740"/>
        <end position="781"/>
    </location>
</feature>
<feature type="compositionally biased region" description="Basic and acidic residues" evidence="1">
    <location>
        <begin position="575"/>
        <end position="587"/>
    </location>
</feature>
<organism evidence="2 3">
    <name type="scientific">Uncinocarpus reesii (strain UAMH 1704)</name>
    <dbReference type="NCBI Taxonomy" id="336963"/>
    <lineage>
        <taxon>Eukaryota</taxon>
        <taxon>Fungi</taxon>
        <taxon>Dikarya</taxon>
        <taxon>Ascomycota</taxon>
        <taxon>Pezizomycotina</taxon>
        <taxon>Eurotiomycetes</taxon>
        <taxon>Eurotiomycetidae</taxon>
        <taxon>Onygenales</taxon>
        <taxon>Onygenaceae</taxon>
        <taxon>Uncinocarpus</taxon>
    </lineage>
</organism>
<feature type="region of interest" description="Disordered" evidence="1">
    <location>
        <begin position="1025"/>
        <end position="1080"/>
    </location>
</feature>
<dbReference type="HOGENOM" id="CLU_004392_0_0_1"/>
<dbReference type="AlphaFoldDB" id="C4JRE7"/>
<feature type="compositionally biased region" description="Polar residues" evidence="1">
    <location>
        <begin position="752"/>
        <end position="761"/>
    </location>
</feature>
<evidence type="ECO:0000313" key="3">
    <source>
        <dbReference type="Proteomes" id="UP000002058"/>
    </source>
</evidence>
<feature type="compositionally biased region" description="Pro residues" evidence="1">
    <location>
        <begin position="355"/>
        <end position="376"/>
    </location>
</feature>
<feature type="region of interest" description="Disordered" evidence="1">
    <location>
        <begin position="653"/>
        <end position="706"/>
    </location>
</feature>
<dbReference type="GeneID" id="8443346"/>
<dbReference type="InParanoid" id="C4JRE7"/>
<feature type="compositionally biased region" description="Polar residues" evidence="1">
    <location>
        <begin position="276"/>
        <end position="287"/>
    </location>
</feature>
<sequence>MSLNGLDDPAIIESYQTALTEAGGWFLLKYVSRDVVALLARGTGGVAEIRITIDSYEEKSPLYGFLQYRRRKIILRYVPEGISRILQGITQDRNAALAFLNLDSRFWRLTLTIRPLARISVQFQSILDKFSPHDTVFALAVSSDLTENALSSACLLHAASRSMTSSSSSLRRCKLGGITEDAEVEESASIAGISIAASSVSVNDRRASVYSRTSEATAVPDGYRPGEPKPLTPDAAPIRSRAFSNRSDKPLPSIPQEYTNSHTNGVAQYHLLDQLSQPRDSIQSSRPSTRDLDQPSLRPPKIKLGPRPVDVNGRPRTAGSMGRSRQTRPVAALPAGVRLTTRKNHAPRPKSQPVILPPSIPSDAPPVPALLPPPPSITSLSRNPPASPRSIKSYASSIGVSPEKQRLMKALEMRKRQMEKQAQEVERHKREQKEENEAKEEEEIKITVAEVEKDSSRESSADPDVESGTREAVDESLPTSQSVELEPAQIPNEPPEDIKNEVKAPLADPSKLDSAVDLSITEQSSQKDISLPCVIPDRVEEAPSPTPSSMVDAPETDVAGPSEIAQDDNSPVNLERVDKEHVPKENKSPQTSSATPSNSDQQTEVHPCEIEIPSDLQCPDTPTPRAIPAEFPQTVGFVPDRALVQHEEVAISNETASLSDTEVSESQAAVEIPTANDIDKSDQTLEEPSDGETNRKDRKQKRRAMLEPIFIPQRNDELDEDHLLSDDSFMEELKSATLEEAKPVAVPKTPLTPFSSNGDISSSERWKGSRVVSNPSAGGIDVQALPIGRSASGPYFNSQNAVPVLVAKKVNVSSGISKRIKALEMFSSRESGASHAPVLPSPATVSSPFDKFRKRASMTPTNMLTPAATPKGNKSPLAPEGSNPLPSRHESLSPTSSMKGKPNSVCVTARIVRDPSIPPPDPSADPSEPSVLNLQRSQLIVEHDGDTEPKQPIPPTSPPAKQEKKRWSISSISSKHVQDPIPLRRSDSITSKLSVSSRSKPDGTLPSSSIDAHLHLDSVDEVLEEKKESRKSRLMRRVSTITSSSRRGLINALSPTLKEEDPPTPPPKEEREPTPEPPQVVDIGEVNVQFPDTLLWKRRFMRIDDHGYLILTPGTIDGTARNTVKRYHLSEFRPPTLPDQDRQELPNSIVLDFSNGSTLQCACESRNGQRAILQTLLDAHNTYRHR</sequence>
<keyword evidence="3" id="KW-1185">Reference proteome</keyword>
<dbReference type="STRING" id="336963.C4JRE7"/>
<dbReference type="Proteomes" id="UP000002058">
    <property type="component" value="Unassembled WGS sequence"/>
</dbReference>
<evidence type="ECO:0000313" key="2">
    <source>
        <dbReference type="EMBL" id="EEP80194.1"/>
    </source>
</evidence>
<dbReference type="EMBL" id="CH476617">
    <property type="protein sequence ID" value="EEP80194.1"/>
    <property type="molecule type" value="Genomic_DNA"/>
</dbReference>
<accession>C4JRE7</accession>
<feature type="compositionally biased region" description="Low complexity" evidence="1">
    <location>
        <begin position="1037"/>
        <end position="1047"/>
    </location>
</feature>
<dbReference type="eggNOG" id="ENOG502RYYT">
    <property type="taxonomic scope" value="Eukaryota"/>
</dbReference>
<dbReference type="OrthoDB" id="74412at2759"/>
<feature type="region of interest" description="Disordered" evidence="1">
    <location>
        <begin position="828"/>
        <end position="1011"/>
    </location>
</feature>
<feature type="compositionally biased region" description="Basic and acidic residues" evidence="1">
    <location>
        <begin position="403"/>
        <end position="460"/>
    </location>
</feature>
<dbReference type="OMA" id="GNTLQCA"/>
<dbReference type="KEGG" id="ure:UREG_05036"/>
<dbReference type="VEuPathDB" id="FungiDB:UREG_05036"/>
<feature type="region of interest" description="Disordered" evidence="1">
    <location>
        <begin position="276"/>
        <end position="633"/>
    </location>
</feature>
<feature type="compositionally biased region" description="Basic and acidic residues" evidence="1">
    <location>
        <begin position="976"/>
        <end position="987"/>
    </location>
</feature>
<reference evidence="3" key="1">
    <citation type="journal article" date="2009" name="Genome Res.">
        <title>Comparative genomic analyses of the human fungal pathogens Coccidioides and their relatives.</title>
        <authorList>
            <person name="Sharpton T.J."/>
            <person name="Stajich J.E."/>
            <person name="Rounsley S.D."/>
            <person name="Gardner M.J."/>
            <person name="Wortman J.R."/>
            <person name="Jordar V.S."/>
            <person name="Maiti R."/>
            <person name="Kodira C.D."/>
            <person name="Neafsey D.E."/>
            <person name="Zeng Q."/>
            <person name="Hung C.-Y."/>
            <person name="McMahan C."/>
            <person name="Muszewska A."/>
            <person name="Grynberg M."/>
            <person name="Mandel M.A."/>
            <person name="Kellner E.M."/>
            <person name="Barker B.M."/>
            <person name="Galgiani J.N."/>
            <person name="Orbach M.J."/>
            <person name="Kirkland T.N."/>
            <person name="Cole G.T."/>
            <person name="Henn M.R."/>
            <person name="Birren B.W."/>
            <person name="Taylor J.W."/>
        </authorList>
    </citation>
    <scope>NUCLEOTIDE SEQUENCE [LARGE SCALE GENOMIC DNA]</scope>
    <source>
        <strain evidence="3">UAMH 1704</strain>
    </source>
</reference>
<feature type="compositionally biased region" description="Basic and acidic residues" evidence="1">
    <location>
        <begin position="1057"/>
        <end position="1074"/>
    </location>
</feature>
<feature type="compositionally biased region" description="Polar residues" evidence="1">
    <location>
        <begin position="588"/>
        <end position="604"/>
    </location>
</feature>